<keyword evidence="5" id="KW-0732">Signal</keyword>
<keyword evidence="4 14" id="KW-0812">Transmembrane</keyword>
<dbReference type="InterPro" id="IPR000719">
    <property type="entry name" value="Prot_kinase_dom"/>
</dbReference>
<comment type="caution">
    <text evidence="17">The sequence shown here is derived from an EMBL/GenBank/DDBJ whole genome shotgun (WGS) entry which is preliminary data.</text>
</comment>
<evidence type="ECO:0000256" key="2">
    <source>
        <dbReference type="ARBA" id="ARBA00022527"/>
    </source>
</evidence>
<reference evidence="17 18" key="1">
    <citation type="journal article" date="2019" name="Sci. Rep.">
        <title>A high-quality genome of Eragrostis curvula grass provides insights into Poaceae evolution and supports new strategies to enhance forage quality.</title>
        <authorList>
            <person name="Carballo J."/>
            <person name="Santos B.A.C.M."/>
            <person name="Zappacosta D."/>
            <person name="Garbus I."/>
            <person name="Selva J.P."/>
            <person name="Gallo C.A."/>
            <person name="Diaz A."/>
            <person name="Albertini E."/>
            <person name="Caccamo M."/>
            <person name="Echenique V."/>
        </authorList>
    </citation>
    <scope>NUCLEOTIDE SEQUENCE [LARGE SCALE GENOMIC DNA]</scope>
    <source>
        <strain evidence="18">cv. Victoria</strain>
        <tissue evidence="17">Leaf</tissue>
    </source>
</reference>
<feature type="binding site" evidence="13">
    <location>
        <position position="183"/>
    </location>
    <ligand>
        <name>ATP</name>
        <dbReference type="ChEBI" id="CHEBI:30616"/>
    </ligand>
</feature>
<dbReference type="Gene3D" id="3.30.200.20">
    <property type="entry name" value="Phosphorylase Kinase, domain 1"/>
    <property type="match status" value="1"/>
</dbReference>
<dbReference type="OrthoDB" id="778574at2759"/>
<protein>
    <recommendedName>
        <fullName evidence="19">Protein kinase domain-containing protein</fullName>
    </recommendedName>
</protein>
<evidence type="ECO:0000256" key="11">
    <source>
        <dbReference type="ARBA" id="ARBA00023136"/>
    </source>
</evidence>
<dbReference type="GO" id="GO:0005524">
    <property type="term" value="F:ATP binding"/>
    <property type="evidence" value="ECO:0007669"/>
    <property type="project" value="UniProtKB-UniRule"/>
</dbReference>
<keyword evidence="11 14" id="KW-0472">Membrane</keyword>
<dbReference type="Gene3D" id="3.30.430.20">
    <property type="entry name" value="Gnk2 domain, C-X8-C-X2-C motif"/>
    <property type="match status" value="1"/>
</dbReference>
<organism evidence="17 18">
    <name type="scientific">Eragrostis curvula</name>
    <name type="common">weeping love grass</name>
    <dbReference type="NCBI Taxonomy" id="38414"/>
    <lineage>
        <taxon>Eukaryota</taxon>
        <taxon>Viridiplantae</taxon>
        <taxon>Streptophyta</taxon>
        <taxon>Embryophyta</taxon>
        <taxon>Tracheophyta</taxon>
        <taxon>Spermatophyta</taxon>
        <taxon>Magnoliopsida</taxon>
        <taxon>Liliopsida</taxon>
        <taxon>Poales</taxon>
        <taxon>Poaceae</taxon>
        <taxon>PACMAD clade</taxon>
        <taxon>Chloridoideae</taxon>
        <taxon>Eragrostideae</taxon>
        <taxon>Eragrostidinae</taxon>
        <taxon>Eragrostis</taxon>
    </lineage>
</organism>
<dbReference type="AlphaFoldDB" id="A0A5J9VT23"/>
<dbReference type="InterPro" id="IPR017441">
    <property type="entry name" value="Protein_kinase_ATP_BS"/>
</dbReference>
<evidence type="ECO:0000256" key="3">
    <source>
        <dbReference type="ARBA" id="ARBA00022679"/>
    </source>
</evidence>
<dbReference type="GO" id="GO:0005886">
    <property type="term" value="C:plasma membrane"/>
    <property type="evidence" value="ECO:0007669"/>
    <property type="project" value="TreeGrafter"/>
</dbReference>
<keyword evidence="10 14" id="KW-1133">Transmembrane helix</keyword>
<evidence type="ECO:0000256" key="1">
    <source>
        <dbReference type="ARBA" id="ARBA00004167"/>
    </source>
</evidence>
<evidence type="ECO:0000256" key="6">
    <source>
        <dbReference type="ARBA" id="ARBA00022737"/>
    </source>
</evidence>
<gene>
    <name evidence="17" type="ORF">EJB05_12049</name>
</gene>
<dbReference type="InterPro" id="IPR002902">
    <property type="entry name" value="GNK2"/>
</dbReference>
<feature type="non-terminal residue" evidence="17">
    <location>
        <position position="1"/>
    </location>
</feature>
<keyword evidence="8" id="KW-0418">Kinase</keyword>
<evidence type="ECO:0000313" key="17">
    <source>
        <dbReference type="EMBL" id="TVU38665.1"/>
    </source>
</evidence>
<evidence type="ECO:0000256" key="7">
    <source>
        <dbReference type="ARBA" id="ARBA00022741"/>
    </source>
</evidence>
<evidence type="ECO:0000256" key="8">
    <source>
        <dbReference type="ARBA" id="ARBA00022777"/>
    </source>
</evidence>
<name>A0A5J9VT23_9POAL</name>
<keyword evidence="3" id="KW-0808">Transferase</keyword>
<proteinExistence type="predicted"/>
<evidence type="ECO:0000256" key="5">
    <source>
        <dbReference type="ARBA" id="ARBA00022729"/>
    </source>
</evidence>
<dbReference type="CDD" id="cd23509">
    <property type="entry name" value="Gnk2-like"/>
    <property type="match status" value="1"/>
</dbReference>
<evidence type="ECO:0000259" key="16">
    <source>
        <dbReference type="PROSITE" id="PS51473"/>
    </source>
</evidence>
<keyword evidence="12" id="KW-0325">Glycoprotein</keyword>
<evidence type="ECO:0000256" key="4">
    <source>
        <dbReference type="ARBA" id="ARBA00022692"/>
    </source>
</evidence>
<feature type="transmembrane region" description="Helical" evidence="14">
    <location>
        <begin position="93"/>
        <end position="115"/>
    </location>
</feature>
<comment type="subcellular location">
    <subcellularLocation>
        <location evidence="1">Membrane</location>
        <topology evidence="1">Single-pass membrane protein</topology>
    </subcellularLocation>
</comment>
<dbReference type="PROSITE" id="PS51473">
    <property type="entry name" value="GNK2"/>
    <property type="match status" value="1"/>
</dbReference>
<evidence type="ECO:0000256" key="13">
    <source>
        <dbReference type="PROSITE-ProRule" id="PRU10141"/>
    </source>
</evidence>
<evidence type="ECO:0000256" key="9">
    <source>
        <dbReference type="ARBA" id="ARBA00022840"/>
    </source>
</evidence>
<keyword evidence="9 13" id="KW-0067">ATP-binding</keyword>
<evidence type="ECO:0000256" key="12">
    <source>
        <dbReference type="ARBA" id="ARBA00023180"/>
    </source>
</evidence>
<dbReference type="InterPro" id="IPR011009">
    <property type="entry name" value="Kinase-like_dom_sf"/>
</dbReference>
<keyword evidence="6" id="KW-0677">Repeat</keyword>
<dbReference type="PANTHER" id="PTHR27002:SF347">
    <property type="entry name" value="OS07G0537000 PROTEIN"/>
    <property type="match status" value="1"/>
</dbReference>
<dbReference type="Gramene" id="TVU38665">
    <property type="protein sequence ID" value="TVU38665"/>
    <property type="gene ID" value="EJB05_12049"/>
</dbReference>
<accession>A0A5J9VT23</accession>
<evidence type="ECO:0000256" key="10">
    <source>
        <dbReference type="ARBA" id="ARBA00022989"/>
    </source>
</evidence>
<dbReference type="FunFam" id="3.30.200.20:FF:000142">
    <property type="entry name" value="Cysteine-rich receptor-like protein kinase 10"/>
    <property type="match status" value="1"/>
</dbReference>
<dbReference type="Proteomes" id="UP000324897">
    <property type="component" value="Chromosome 4"/>
</dbReference>
<dbReference type="PROSITE" id="PS00107">
    <property type="entry name" value="PROTEIN_KINASE_ATP"/>
    <property type="match status" value="1"/>
</dbReference>
<evidence type="ECO:0000256" key="14">
    <source>
        <dbReference type="SAM" id="Phobius"/>
    </source>
</evidence>
<dbReference type="PROSITE" id="PS50011">
    <property type="entry name" value="PROTEIN_KINASE_DOM"/>
    <property type="match status" value="1"/>
</dbReference>
<dbReference type="EMBL" id="RWGY01000007">
    <property type="protein sequence ID" value="TVU38665.1"/>
    <property type="molecule type" value="Genomic_DNA"/>
</dbReference>
<dbReference type="GO" id="GO:0004674">
    <property type="term" value="F:protein serine/threonine kinase activity"/>
    <property type="evidence" value="ECO:0007669"/>
    <property type="project" value="UniProtKB-KW"/>
</dbReference>
<keyword evidence="18" id="KW-1185">Reference proteome</keyword>
<feature type="domain" description="Gnk2-homologous" evidence="16">
    <location>
        <begin position="1"/>
        <end position="43"/>
    </location>
</feature>
<dbReference type="SUPFAM" id="SSF56112">
    <property type="entry name" value="Protein kinase-like (PK-like)"/>
    <property type="match status" value="1"/>
</dbReference>
<evidence type="ECO:0000259" key="15">
    <source>
        <dbReference type="PROSITE" id="PS50011"/>
    </source>
</evidence>
<dbReference type="PANTHER" id="PTHR27002">
    <property type="entry name" value="RECEPTOR-LIKE SERINE/THREONINE-PROTEIN KINASE SD1-8"/>
    <property type="match status" value="1"/>
</dbReference>
<evidence type="ECO:0008006" key="19">
    <source>
        <dbReference type="Google" id="ProtNLM"/>
    </source>
</evidence>
<keyword evidence="2" id="KW-0723">Serine/threonine-protein kinase</keyword>
<dbReference type="InterPro" id="IPR001245">
    <property type="entry name" value="Ser-Thr/Tyr_kinase_cat_dom"/>
</dbReference>
<dbReference type="Pfam" id="PF07714">
    <property type="entry name" value="PK_Tyr_Ser-Thr"/>
    <property type="match status" value="1"/>
</dbReference>
<dbReference type="InterPro" id="IPR038408">
    <property type="entry name" value="GNK2_sf"/>
</dbReference>
<sequence>MAPADCRRCLSDIIRTGRKNFSGKQGGRILGPWCNYRYEQYPFFSSSPLLQLPEPLLVVSAPEPAPAPSPAPAANVKLRTTGGGTTGNKTGKILAIALPIVAVVIVTAVICSCSWRKRKTSGKPLLPDTTNPEGIHSIDSIIIDLSTLRAATSNFAEGNKLGEGGFGAVYKGILPGDQEIAVKRLSQSSRQGIVELKNELVLVAKLQHKNLVRLVGVCLEDHEKLLVYEYMPNKSLDTILFGMLLIC</sequence>
<keyword evidence="7 13" id="KW-0547">Nucleotide-binding</keyword>
<evidence type="ECO:0000313" key="18">
    <source>
        <dbReference type="Proteomes" id="UP000324897"/>
    </source>
</evidence>
<feature type="domain" description="Protein kinase" evidence="15">
    <location>
        <begin position="155"/>
        <end position="247"/>
    </location>
</feature>